<name>A0AAD7YY68_MYTSE</name>
<dbReference type="Proteomes" id="UP001231518">
    <property type="component" value="Chromosome 5"/>
</dbReference>
<reference evidence="13" key="1">
    <citation type="submission" date="2023-03" db="EMBL/GenBank/DDBJ databases">
        <title>Chromosome-level genomes of two armyworms, Mythimna separata and Mythimna loreyi, provide insights into the biosynthesis and reception of sex pheromones.</title>
        <authorList>
            <person name="Zhao H."/>
        </authorList>
    </citation>
    <scope>NUCLEOTIDE SEQUENCE</scope>
    <source>
        <strain evidence="13">BeijingLab</strain>
        <tissue evidence="13">Pupa</tissue>
    </source>
</reference>
<feature type="domain" description="C2H2-type" evidence="12">
    <location>
        <begin position="384"/>
        <end position="411"/>
    </location>
</feature>
<evidence type="ECO:0000256" key="5">
    <source>
        <dbReference type="ARBA" id="ARBA00022833"/>
    </source>
</evidence>
<dbReference type="PROSITE" id="PS00028">
    <property type="entry name" value="ZINC_FINGER_C2H2_1"/>
    <property type="match status" value="3"/>
</dbReference>
<keyword evidence="14" id="KW-1185">Reference proteome</keyword>
<feature type="domain" description="C2H2-type" evidence="12">
    <location>
        <begin position="412"/>
        <end position="440"/>
    </location>
</feature>
<dbReference type="PROSITE" id="PS50157">
    <property type="entry name" value="ZINC_FINGER_C2H2_2"/>
    <property type="match status" value="3"/>
</dbReference>
<dbReference type="Pfam" id="PF13894">
    <property type="entry name" value="zf-C2H2_4"/>
    <property type="match status" value="1"/>
</dbReference>
<dbReference type="InterPro" id="IPR036236">
    <property type="entry name" value="Znf_C2H2_sf"/>
</dbReference>
<dbReference type="Pfam" id="PF00096">
    <property type="entry name" value="zf-C2H2"/>
    <property type="match status" value="2"/>
</dbReference>
<feature type="region of interest" description="Disordered" evidence="11">
    <location>
        <begin position="228"/>
        <end position="287"/>
    </location>
</feature>
<evidence type="ECO:0000313" key="14">
    <source>
        <dbReference type="Proteomes" id="UP001231518"/>
    </source>
</evidence>
<organism evidence="13 14">
    <name type="scientific">Mythimna separata</name>
    <name type="common">Oriental armyworm</name>
    <name type="synonym">Pseudaletia separata</name>
    <dbReference type="NCBI Taxonomy" id="271217"/>
    <lineage>
        <taxon>Eukaryota</taxon>
        <taxon>Metazoa</taxon>
        <taxon>Ecdysozoa</taxon>
        <taxon>Arthropoda</taxon>
        <taxon>Hexapoda</taxon>
        <taxon>Insecta</taxon>
        <taxon>Pterygota</taxon>
        <taxon>Neoptera</taxon>
        <taxon>Endopterygota</taxon>
        <taxon>Lepidoptera</taxon>
        <taxon>Glossata</taxon>
        <taxon>Ditrysia</taxon>
        <taxon>Noctuoidea</taxon>
        <taxon>Noctuidae</taxon>
        <taxon>Noctuinae</taxon>
        <taxon>Hadenini</taxon>
        <taxon>Mythimna</taxon>
    </lineage>
</organism>
<dbReference type="GO" id="GO:0005634">
    <property type="term" value="C:nucleus"/>
    <property type="evidence" value="ECO:0007669"/>
    <property type="project" value="UniProtKB-SubCell"/>
</dbReference>
<evidence type="ECO:0000256" key="4">
    <source>
        <dbReference type="ARBA" id="ARBA00022771"/>
    </source>
</evidence>
<keyword evidence="3" id="KW-0677">Repeat</keyword>
<gene>
    <name evidence="13" type="ORF">PYW07_014353</name>
</gene>
<dbReference type="GO" id="GO:0003677">
    <property type="term" value="F:DNA binding"/>
    <property type="evidence" value="ECO:0007669"/>
    <property type="project" value="UniProtKB-KW"/>
</dbReference>
<dbReference type="PANTHER" id="PTHR24394">
    <property type="entry name" value="ZINC FINGER PROTEIN"/>
    <property type="match status" value="1"/>
</dbReference>
<dbReference type="SMART" id="SM00355">
    <property type="entry name" value="ZnF_C2H2"/>
    <property type="match status" value="5"/>
</dbReference>
<feature type="region of interest" description="Disordered" evidence="11">
    <location>
        <begin position="442"/>
        <end position="483"/>
    </location>
</feature>
<evidence type="ECO:0000256" key="8">
    <source>
        <dbReference type="ARBA" id="ARBA00023163"/>
    </source>
</evidence>
<evidence type="ECO:0000256" key="1">
    <source>
        <dbReference type="ARBA" id="ARBA00004123"/>
    </source>
</evidence>
<dbReference type="GO" id="GO:0008270">
    <property type="term" value="F:zinc ion binding"/>
    <property type="evidence" value="ECO:0007669"/>
    <property type="project" value="UniProtKB-KW"/>
</dbReference>
<dbReference type="InterPro" id="IPR013087">
    <property type="entry name" value="Znf_C2H2_type"/>
</dbReference>
<dbReference type="Gene3D" id="3.30.160.60">
    <property type="entry name" value="Classic Zinc Finger"/>
    <property type="match status" value="3"/>
</dbReference>
<dbReference type="GO" id="GO:0000981">
    <property type="term" value="F:DNA-binding transcription factor activity, RNA polymerase II-specific"/>
    <property type="evidence" value="ECO:0007669"/>
    <property type="project" value="TreeGrafter"/>
</dbReference>
<dbReference type="PANTHER" id="PTHR24394:SF29">
    <property type="entry name" value="MYONEURIN"/>
    <property type="match status" value="1"/>
</dbReference>
<evidence type="ECO:0000256" key="7">
    <source>
        <dbReference type="ARBA" id="ARBA00023125"/>
    </source>
</evidence>
<dbReference type="FunFam" id="3.30.160.60:FF:000145">
    <property type="entry name" value="Zinc finger protein 574"/>
    <property type="match status" value="1"/>
</dbReference>
<accession>A0AAD7YY68</accession>
<feature type="compositionally biased region" description="Basic and acidic residues" evidence="11">
    <location>
        <begin position="253"/>
        <end position="264"/>
    </location>
</feature>
<dbReference type="SMART" id="SM00868">
    <property type="entry name" value="zf-AD"/>
    <property type="match status" value="1"/>
</dbReference>
<keyword evidence="4 10" id="KW-0863">Zinc-finger</keyword>
<evidence type="ECO:0000259" key="12">
    <source>
        <dbReference type="PROSITE" id="PS50157"/>
    </source>
</evidence>
<dbReference type="EMBL" id="JARGEI010000003">
    <property type="protein sequence ID" value="KAJ8733802.1"/>
    <property type="molecule type" value="Genomic_DNA"/>
</dbReference>
<proteinExistence type="predicted"/>
<comment type="caution">
    <text evidence="13">The sequence shown here is derived from an EMBL/GenBank/DDBJ whole genome shotgun (WGS) entry which is preliminary data.</text>
</comment>
<feature type="domain" description="C2H2-type" evidence="12">
    <location>
        <begin position="356"/>
        <end position="384"/>
    </location>
</feature>
<evidence type="ECO:0000313" key="13">
    <source>
        <dbReference type="EMBL" id="KAJ8733802.1"/>
    </source>
</evidence>
<keyword evidence="8" id="KW-0804">Transcription</keyword>
<sequence>MKRLFEENSICRLCLRVDENAYKIDNTNHKAFIESIIKLKIIHYILPDNLYVCYICNTFLLKCFNFAQTLWKTQEIISVLLKTTDLITKPLLDGIDRHNNGLNPITLSSVVISGNNFNYDGHTSAVEVNIEEVNLDDLVEKLKKETKNQECKIKRRISETENHLHSNSSCDEKEETVTCNLEEEEVEIGNIDIETSGIFADSLIKDACHKPKPKKLITQDIKEKIRKTSKRLKPIKAKNASSIANEKKRKKKSDGIDEDFRPDSTGDSEDSEYDSYDDKGKPIRTPKDERVYPMQCDHCDFVLPEKRDHYRHYQYCHPDVEYPYKRETSATCSVCGKLVAPYHIRRHEASHYKQDFKCTFCPKVFPNKIRWYKHVRNVHPKKKFKCDYCSKEFKTKSDFRRHIRTHTGSKPFKCHICGEAFAHSGNRIIHIRVKHQNFKYKPKDHEKTQTKRRKNTRYDKEVYDTSDNEPVVQNGIEEAEAKS</sequence>
<evidence type="ECO:0000256" key="2">
    <source>
        <dbReference type="ARBA" id="ARBA00022723"/>
    </source>
</evidence>
<evidence type="ECO:0000256" key="6">
    <source>
        <dbReference type="ARBA" id="ARBA00023015"/>
    </source>
</evidence>
<dbReference type="InterPro" id="IPR012934">
    <property type="entry name" value="Znf_AD"/>
</dbReference>
<dbReference type="SUPFAM" id="SSF57667">
    <property type="entry name" value="beta-beta-alpha zinc fingers"/>
    <property type="match status" value="2"/>
</dbReference>
<dbReference type="AlphaFoldDB" id="A0AAD7YY68"/>
<evidence type="ECO:0000256" key="11">
    <source>
        <dbReference type="SAM" id="MobiDB-lite"/>
    </source>
</evidence>
<evidence type="ECO:0000256" key="9">
    <source>
        <dbReference type="ARBA" id="ARBA00023242"/>
    </source>
</evidence>
<keyword evidence="5" id="KW-0862">Zinc</keyword>
<keyword evidence="6" id="KW-0805">Transcription regulation</keyword>
<evidence type="ECO:0000256" key="3">
    <source>
        <dbReference type="ARBA" id="ARBA00022737"/>
    </source>
</evidence>
<keyword evidence="9" id="KW-0539">Nucleus</keyword>
<feature type="compositionally biased region" description="Acidic residues" evidence="11">
    <location>
        <begin position="266"/>
        <end position="275"/>
    </location>
</feature>
<keyword evidence="2" id="KW-0479">Metal-binding</keyword>
<evidence type="ECO:0000256" key="10">
    <source>
        <dbReference type="PROSITE-ProRule" id="PRU00042"/>
    </source>
</evidence>
<keyword evidence="7" id="KW-0238">DNA-binding</keyword>
<comment type="subcellular location">
    <subcellularLocation>
        <location evidence="1">Nucleus</location>
    </subcellularLocation>
</comment>
<feature type="compositionally biased region" description="Basic and acidic residues" evidence="11">
    <location>
        <begin position="276"/>
        <end position="287"/>
    </location>
</feature>
<protein>
    <recommendedName>
        <fullName evidence="12">C2H2-type domain-containing protein</fullName>
    </recommendedName>
</protein>
<dbReference type="FunFam" id="3.30.160.60:FF:000325">
    <property type="entry name" value="ZFP90 zinc finger protein"/>
    <property type="match status" value="1"/>
</dbReference>